<feature type="transmembrane region" description="Helical" evidence="1">
    <location>
        <begin position="657"/>
        <end position="675"/>
    </location>
</feature>
<dbReference type="InterPro" id="IPR039448">
    <property type="entry name" value="Beta_helix"/>
</dbReference>
<protein>
    <recommendedName>
        <fullName evidence="2">Right handed beta helix domain-containing protein</fullName>
    </recommendedName>
</protein>
<keyword evidence="1" id="KW-0472">Membrane</keyword>
<evidence type="ECO:0000313" key="4">
    <source>
        <dbReference type="Proteomes" id="UP001501303"/>
    </source>
</evidence>
<keyword evidence="1" id="KW-0812">Transmembrane</keyword>
<keyword evidence="1" id="KW-1133">Transmembrane helix</keyword>
<keyword evidence="4" id="KW-1185">Reference proteome</keyword>
<reference evidence="4" key="1">
    <citation type="journal article" date="2019" name="Int. J. Syst. Evol. Microbiol.">
        <title>The Global Catalogue of Microorganisms (GCM) 10K type strain sequencing project: providing services to taxonomists for standard genome sequencing and annotation.</title>
        <authorList>
            <consortium name="The Broad Institute Genomics Platform"/>
            <consortium name="The Broad Institute Genome Sequencing Center for Infectious Disease"/>
            <person name="Wu L."/>
            <person name="Ma J."/>
        </authorList>
    </citation>
    <scope>NUCLEOTIDE SEQUENCE [LARGE SCALE GENOMIC DNA]</scope>
    <source>
        <strain evidence="4">JCM 13581</strain>
    </source>
</reference>
<feature type="transmembrane region" description="Helical" evidence="1">
    <location>
        <begin position="625"/>
        <end position="651"/>
    </location>
</feature>
<proteinExistence type="predicted"/>
<name>A0ABP5A1F2_9ACTN</name>
<dbReference type="Gene3D" id="2.160.20.10">
    <property type="entry name" value="Single-stranded right-handed beta-helix, Pectin lyase-like"/>
    <property type="match status" value="1"/>
</dbReference>
<evidence type="ECO:0000259" key="2">
    <source>
        <dbReference type="Pfam" id="PF13229"/>
    </source>
</evidence>
<feature type="transmembrane region" description="Helical" evidence="1">
    <location>
        <begin position="544"/>
        <end position="563"/>
    </location>
</feature>
<evidence type="ECO:0000313" key="3">
    <source>
        <dbReference type="EMBL" id="GAA1895586.1"/>
    </source>
</evidence>
<dbReference type="InterPro" id="IPR012334">
    <property type="entry name" value="Pectin_lyas_fold"/>
</dbReference>
<feature type="transmembrane region" description="Helical" evidence="1">
    <location>
        <begin position="594"/>
        <end position="613"/>
    </location>
</feature>
<dbReference type="InterPro" id="IPR011050">
    <property type="entry name" value="Pectin_lyase_fold/virulence"/>
</dbReference>
<dbReference type="Proteomes" id="UP001501303">
    <property type="component" value="Unassembled WGS sequence"/>
</dbReference>
<dbReference type="Pfam" id="PF13229">
    <property type="entry name" value="Beta_helix"/>
    <property type="match status" value="1"/>
</dbReference>
<organism evidence="3 4">
    <name type="scientific">Streptomyces sodiiphilus</name>
    <dbReference type="NCBI Taxonomy" id="226217"/>
    <lineage>
        <taxon>Bacteria</taxon>
        <taxon>Bacillati</taxon>
        <taxon>Actinomycetota</taxon>
        <taxon>Actinomycetes</taxon>
        <taxon>Kitasatosporales</taxon>
        <taxon>Streptomycetaceae</taxon>
        <taxon>Streptomyces</taxon>
    </lineage>
</organism>
<sequence>MNKALLFRLMRSLRKLVPALIVPALAAVLLGAGTALAHEERELEFPDGSGSVPEYREGEPDLLVCKTDPDDFAERIADFPEELRERNLELFDRCLREGYRHLQEAVDAVEEPGTSIAMLPGVYEEEPSRAEPSGECAALDAPWSRFGVTDYQIMTFEQHLQCPHNQNLVAVLGIEGLQIEGTGASPEDVVLDAGYTRLNALRADLANGVYLANFTAQRTLFNAVYVLATDGFVIDRLVGRWNEEYGFLTFASDHGLYTDCEAYGNGDSGIYPGSASDINAGVDSYDVDRYAIEITGCRSHHNMVGYSGTAGNSVWVHGNEFHHNQAGASMDSVFPDHPGLPQNHALFENNLIHTNNQNYYRYVKDGTCALPVADRGYEDGVVCPAVSMPPGTGIITAGGNWNLFRDNHVYGHQRTGFYLTSAPAFVRGENALGKQADTSHRNRYAGNVLGKSETGESRPNKLDVWWDGQGKDNCWQSDAAPSNPPVLPECGEQAGVVSGGSHRLVGEPAKMAHQLVCAEYDIGSATVPGGCDWYGARGIERVEMQLALAVAVVLALVGGVLWWRHLRSSVPATVAAALGVAGLVLEIMGATGSYAHTVVVPLALLLLGLWWLGTGAALRGTHPGFAAVTLLLGGVTLLDAVDKSVLLIPWLPLSPGWLRGLVGLVWVVWAVAVAARRPQAAPEPAGRPAPGRAKADA</sequence>
<dbReference type="SMART" id="SM00710">
    <property type="entry name" value="PbH1"/>
    <property type="match status" value="4"/>
</dbReference>
<comment type="caution">
    <text evidence="3">The sequence shown here is derived from an EMBL/GenBank/DDBJ whole genome shotgun (WGS) entry which is preliminary data.</text>
</comment>
<feature type="transmembrane region" description="Helical" evidence="1">
    <location>
        <begin position="570"/>
        <end position="588"/>
    </location>
</feature>
<evidence type="ECO:0000256" key="1">
    <source>
        <dbReference type="SAM" id="Phobius"/>
    </source>
</evidence>
<accession>A0ABP5A1F2</accession>
<gene>
    <name evidence="3" type="ORF">GCM10009716_02020</name>
</gene>
<dbReference type="SUPFAM" id="SSF51126">
    <property type="entry name" value="Pectin lyase-like"/>
    <property type="match status" value="1"/>
</dbReference>
<dbReference type="InterPro" id="IPR006626">
    <property type="entry name" value="PbH1"/>
</dbReference>
<feature type="domain" description="Right handed beta helix" evidence="2">
    <location>
        <begin position="222"/>
        <end position="422"/>
    </location>
</feature>
<dbReference type="EMBL" id="BAAAMJ010000002">
    <property type="protein sequence ID" value="GAA1895586.1"/>
    <property type="molecule type" value="Genomic_DNA"/>
</dbReference>